<reference evidence="1" key="1">
    <citation type="submission" date="2018-05" db="EMBL/GenBank/DDBJ databases">
        <authorList>
            <person name="Lanie J.A."/>
            <person name="Ng W.-L."/>
            <person name="Kazmierczak K.M."/>
            <person name="Andrzejewski T.M."/>
            <person name="Davidsen T.M."/>
            <person name="Wayne K.J."/>
            <person name="Tettelin H."/>
            <person name="Glass J.I."/>
            <person name="Rusch D."/>
            <person name="Podicherti R."/>
            <person name="Tsui H.-C.T."/>
            <person name="Winkler M.E."/>
        </authorList>
    </citation>
    <scope>NUCLEOTIDE SEQUENCE</scope>
</reference>
<organism evidence="1">
    <name type="scientific">marine metagenome</name>
    <dbReference type="NCBI Taxonomy" id="408172"/>
    <lineage>
        <taxon>unclassified sequences</taxon>
        <taxon>metagenomes</taxon>
        <taxon>ecological metagenomes</taxon>
    </lineage>
</organism>
<gene>
    <name evidence="1" type="ORF">METZ01_LOCUS437210</name>
</gene>
<dbReference type="EMBL" id="UINC01176970">
    <property type="protein sequence ID" value="SVD84356.1"/>
    <property type="molecule type" value="Genomic_DNA"/>
</dbReference>
<accession>A0A382YM36</accession>
<evidence type="ECO:0000313" key="1">
    <source>
        <dbReference type="EMBL" id="SVD84356.1"/>
    </source>
</evidence>
<protein>
    <submittedName>
        <fullName evidence="1">Uncharacterized protein</fullName>
    </submittedName>
</protein>
<name>A0A382YM36_9ZZZZ</name>
<proteinExistence type="predicted"/>
<feature type="non-terminal residue" evidence="1">
    <location>
        <position position="1"/>
    </location>
</feature>
<dbReference type="AlphaFoldDB" id="A0A382YM36"/>
<sequence length="30" mass="3425">VTVLANIVDPNLKSWDGSRVNVEEIKRLMQ</sequence>